<dbReference type="Proteomes" id="UP000694414">
    <property type="component" value="Unplaced"/>
</dbReference>
<dbReference type="GeneTree" id="ENSGT00950000186265"/>
<protein>
    <submittedName>
        <fullName evidence="2">Uncharacterized protein</fullName>
    </submittedName>
</protein>
<sequence>VEKERPTMRKRELAQQAVPSSSSWSQGFVVAAAFIFFSQNKRKVPKGDSLGPSVQSPPRRLGSFVSTPFSNPLHLMLSDE</sequence>
<evidence type="ECO:0000313" key="2">
    <source>
        <dbReference type="Ensembl" id="ENSPSMP00000021340.1"/>
    </source>
</evidence>
<feature type="region of interest" description="Disordered" evidence="1">
    <location>
        <begin position="1"/>
        <end position="23"/>
    </location>
</feature>
<accession>A0A8C8ZN28</accession>
<proteinExistence type="predicted"/>
<dbReference type="Ensembl" id="ENSPSMT00000024745.1">
    <property type="protein sequence ID" value="ENSPSMP00000021340.1"/>
    <property type="gene ID" value="ENSPSMG00000015080.1"/>
</dbReference>
<reference evidence="2" key="2">
    <citation type="submission" date="2025-09" db="UniProtKB">
        <authorList>
            <consortium name="Ensembl"/>
        </authorList>
    </citation>
    <scope>IDENTIFICATION</scope>
</reference>
<evidence type="ECO:0000313" key="3">
    <source>
        <dbReference type="Proteomes" id="UP000694414"/>
    </source>
</evidence>
<name>A0A8C8ZN28_PROSS</name>
<dbReference type="AlphaFoldDB" id="A0A8C8ZN28"/>
<evidence type="ECO:0000256" key="1">
    <source>
        <dbReference type="SAM" id="MobiDB-lite"/>
    </source>
</evidence>
<organism evidence="2 3">
    <name type="scientific">Prolemur simus</name>
    <name type="common">Greater bamboo lemur</name>
    <name type="synonym">Hapalemur simus</name>
    <dbReference type="NCBI Taxonomy" id="1328070"/>
    <lineage>
        <taxon>Eukaryota</taxon>
        <taxon>Metazoa</taxon>
        <taxon>Chordata</taxon>
        <taxon>Craniata</taxon>
        <taxon>Vertebrata</taxon>
        <taxon>Euteleostomi</taxon>
        <taxon>Mammalia</taxon>
        <taxon>Eutheria</taxon>
        <taxon>Euarchontoglires</taxon>
        <taxon>Primates</taxon>
        <taxon>Strepsirrhini</taxon>
        <taxon>Lemuriformes</taxon>
        <taxon>Lemuridae</taxon>
        <taxon>Prolemur</taxon>
    </lineage>
</organism>
<reference evidence="2" key="1">
    <citation type="submission" date="2025-08" db="UniProtKB">
        <authorList>
            <consortium name="Ensembl"/>
        </authorList>
    </citation>
    <scope>IDENTIFICATION</scope>
</reference>
<keyword evidence="3" id="KW-1185">Reference proteome</keyword>
<feature type="compositionally biased region" description="Basic and acidic residues" evidence="1">
    <location>
        <begin position="1"/>
        <end position="13"/>
    </location>
</feature>
<feature type="region of interest" description="Disordered" evidence="1">
    <location>
        <begin position="43"/>
        <end position="63"/>
    </location>
</feature>